<evidence type="ECO:0000313" key="6">
    <source>
        <dbReference type="EMBL" id="MEQ2216688.1"/>
    </source>
</evidence>
<reference evidence="6 7" key="1">
    <citation type="submission" date="2021-06" db="EMBL/GenBank/DDBJ databases">
        <authorList>
            <person name="Palmer J.M."/>
        </authorList>
    </citation>
    <scope>NUCLEOTIDE SEQUENCE [LARGE SCALE GENOMIC DNA]</scope>
    <source>
        <strain evidence="6 7">XC_2019</strain>
        <tissue evidence="6">Muscle</tissue>
    </source>
</reference>
<comment type="subcellular location">
    <subcellularLocation>
        <location evidence="1">Nucleus</location>
    </subcellularLocation>
</comment>
<keyword evidence="2" id="KW-0479">Metal-binding</keyword>
<keyword evidence="7" id="KW-1185">Reference proteome</keyword>
<protein>
    <recommendedName>
        <fullName evidence="8">Transposase</fullName>
    </recommendedName>
</protein>
<evidence type="ECO:0000256" key="4">
    <source>
        <dbReference type="ARBA" id="ARBA00022833"/>
    </source>
</evidence>
<dbReference type="PANTHER" id="PTHR46481">
    <property type="entry name" value="ZINC FINGER BED DOMAIN-CONTAINING PROTEIN 4"/>
    <property type="match status" value="1"/>
</dbReference>
<organism evidence="6 7">
    <name type="scientific">Xenoophorus captivus</name>
    <dbReference type="NCBI Taxonomy" id="1517983"/>
    <lineage>
        <taxon>Eukaryota</taxon>
        <taxon>Metazoa</taxon>
        <taxon>Chordata</taxon>
        <taxon>Craniata</taxon>
        <taxon>Vertebrata</taxon>
        <taxon>Euteleostomi</taxon>
        <taxon>Actinopterygii</taxon>
        <taxon>Neopterygii</taxon>
        <taxon>Teleostei</taxon>
        <taxon>Neoteleostei</taxon>
        <taxon>Acanthomorphata</taxon>
        <taxon>Ovalentaria</taxon>
        <taxon>Atherinomorphae</taxon>
        <taxon>Cyprinodontiformes</taxon>
        <taxon>Goodeidae</taxon>
        <taxon>Xenoophorus</taxon>
    </lineage>
</organism>
<evidence type="ECO:0000256" key="5">
    <source>
        <dbReference type="ARBA" id="ARBA00023242"/>
    </source>
</evidence>
<evidence type="ECO:0000256" key="1">
    <source>
        <dbReference type="ARBA" id="ARBA00004123"/>
    </source>
</evidence>
<dbReference type="PANTHER" id="PTHR46481:SF10">
    <property type="entry name" value="ZINC FINGER BED DOMAIN-CONTAINING PROTEIN 39"/>
    <property type="match status" value="1"/>
</dbReference>
<evidence type="ECO:0008006" key="8">
    <source>
        <dbReference type="Google" id="ProtNLM"/>
    </source>
</evidence>
<sequence>MLKQFNPGYTIPSRTHFAKLLEKKYQATLVQVKATLSAMNSKIALTADIWTSVASEAYLGITCHNIGSEWQMESICLSKIPLEDRQTYSTKHCNVETRNLFRNENLFLTYLGK</sequence>
<evidence type="ECO:0000256" key="3">
    <source>
        <dbReference type="ARBA" id="ARBA00022771"/>
    </source>
</evidence>
<dbReference type="Proteomes" id="UP001434883">
    <property type="component" value="Unassembled WGS sequence"/>
</dbReference>
<accession>A0ABV0SAB4</accession>
<name>A0ABV0SAB4_9TELE</name>
<gene>
    <name evidence="6" type="ORF">XENOCAPTIV_020451</name>
</gene>
<keyword evidence="4" id="KW-0862">Zinc</keyword>
<comment type="caution">
    <text evidence="6">The sequence shown here is derived from an EMBL/GenBank/DDBJ whole genome shotgun (WGS) entry which is preliminary data.</text>
</comment>
<dbReference type="EMBL" id="JAHRIN010071632">
    <property type="protein sequence ID" value="MEQ2216688.1"/>
    <property type="molecule type" value="Genomic_DNA"/>
</dbReference>
<dbReference type="InterPro" id="IPR052035">
    <property type="entry name" value="ZnF_BED_domain_contain"/>
</dbReference>
<keyword evidence="5" id="KW-0539">Nucleus</keyword>
<evidence type="ECO:0000313" key="7">
    <source>
        <dbReference type="Proteomes" id="UP001434883"/>
    </source>
</evidence>
<evidence type="ECO:0000256" key="2">
    <source>
        <dbReference type="ARBA" id="ARBA00022723"/>
    </source>
</evidence>
<proteinExistence type="predicted"/>
<keyword evidence="3" id="KW-0863">Zinc-finger</keyword>